<evidence type="ECO:0000256" key="5">
    <source>
        <dbReference type="HAMAP-Rule" id="MF_00270"/>
    </source>
</evidence>
<evidence type="ECO:0000256" key="1">
    <source>
        <dbReference type="ARBA" id="ARBA00005589"/>
    </source>
</evidence>
<dbReference type="InterPro" id="IPR018275">
    <property type="entry name" value="Ribosomal_bS18_CS"/>
</dbReference>
<sequence>MSEAQKQCHFCTNNAKIINYKDSELLRKYMTPQARIMPKRRSGVCAKHQRILARAIKRARTMGLVPFTIR</sequence>
<keyword evidence="5" id="KW-0699">rRNA-binding</keyword>
<dbReference type="PANTHER" id="PTHR13479:SF40">
    <property type="entry name" value="SMALL RIBOSOMAL SUBUNIT PROTEIN BS18M"/>
    <property type="match status" value="1"/>
</dbReference>
<dbReference type="HAMAP" id="MF_00270">
    <property type="entry name" value="Ribosomal_bS18"/>
    <property type="match status" value="1"/>
</dbReference>
<dbReference type="GO" id="GO:0070181">
    <property type="term" value="F:small ribosomal subunit rRNA binding"/>
    <property type="evidence" value="ECO:0007669"/>
    <property type="project" value="TreeGrafter"/>
</dbReference>
<evidence type="ECO:0000256" key="3">
    <source>
        <dbReference type="ARBA" id="ARBA00023274"/>
    </source>
</evidence>
<proteinExistence type="inferred from homology"/>
<dbReference type="SUPFAM" id="SSF46911">
    <property type="entry name" value="Ribosomal protein S18"/>
    <property type="match status" value="1"/>
</dbReference>
<evidence type="ECO:0000256" key="4">
    <source>
        <dbReference type="ARBA" id="ARBA00035141"/>
    </source>
</evidence>
<gene>
    <name evidence="5" type="primary">rpsR</name>
    <name evidence="7" type="ORF">A2W41_01415</name>
</gene>
<dbReference type="EMBL" id="MHNI01000031">
    <property type="protein sequence ID" value="OGZ41361.1"/>
    <property type="molecule type" value="Genomic_DNA"/>
</dbReference>
<organism evidence="7 8">
    <name type="scientific">Candidatus Ryanbacteria bacterium RIFCSPHIGHO2_01_45_13</name>
    <dbReference type="NCBI Taxonomy" id="1802112"/>
    <lineage>
        <taxon>Bacteria</taxon>
        <taxon>Candidatus Ryaniibacteriota</taxon>
    </lineage>
</organism>
<protein>
    <recommendedName>
        <fullName evidence="4 5">Small ribosomal subunit protein bS18</fullName>
    </recommendedName>
</protein>
<dbReference type="PANTHER" id="PTHR13479">
    <property type="entry name" value="30S RIBOSOMAL PROTEIN S18"/>
    <property type="match status" value="1"/>
</dbReference>
<accession>A0A1G2FUU5</accession>
<comment type="subunit">
    <text evidence="5">Part of the 30S ribosomal subunit. Forms a tight heterodimer with protein bS6.</text>
</comment>
<keyword evidence="3 5" id="KW-0687">Ribonucleoprotein</keyword>
<dbReference type="Proteomes" id="UP000176700">
    <property type="component" value="Unassembled WGS sequence"/>
</dbReference>
<dbReference type="Gene3D" id="4.10.640.10">
    <property type="entry name" value="Ribosomal protein S18"/>
    <property type="match status" value="1"/>
</dbReference>
<dbReference type="NCBIfam" id="TIGR00165">
    <property type="entry name" value="S18"/>
    <property type="match status" value="1"/>
</dbReference>
<evidence type="ECO:0000256" key="2">
    <source>
        <dbReference type="ARBA" id="ARBA00022980"/>
    </source>
</evidence>
<dbReference type="AlphaFoldDB" id="A0A1G2FUU5"/>
<evidence type="ECO:0000313" key="7">
    <source>
        <dbReference type="EMBL" id="OGZ41361.1"/>
    </source>
</evidence>
<evidence type="ECO:0000256" key="6">
    <source>
        <dbReference type="RuleBase" id="RU003910"/>
    </source>
</evidence>
<dbReference type="InterPro" id="IPR001648">
    <property type="entry name" value="Ribosomal_bS18"/>
</dbReference>
<dbReference type="GO" id="GO:0006412">
    <property type="term" value="P:translation"/>
    <property type="evidence" value="ECO:0007669"/>
    <property type="project" value="UniProtKB-UniRule"/>
</dbReference>
<keyword evidence="2 5" id="KW-0689">Ribosomal protein</keyword>
<name>A0A1G2FUU5_9BACT</name>
<dbReference type="GO" id="GO:0003735">
    <property type="term" value="F:structural constituent of ribosome"/>
    <property type="evidence" value="ECO:0007669"/>
    <property type="project" value="InterPro"/>
</dbReference>
<dbReference type="GO" id="GO:0022627">
    <property type="term" value="C:cytosolic small ribosomal subunit"/>
    <property type="evidence" value="ECO:0007669"/>
    <property type="project" value="TreeGrafter"/>
</dbReference>
<keyword evidence="5" id="KW-0694">RNA-binding</keyword>
<comment type="caution">
    <text evidence="7">The sequence shown here is derived from an EMBL/GenBank/DDBJ whole genome shotgun (WGS) entry which is preliminary data.</text>
</comment>
<dbReference type="PROSITE" id="PS00057">
    <property type="entry name" value="RIBOSOMAL_S18"/>
    <property type="match status" value="1"/>
</dbReference>
<evidence type="ECO:0000313" key="8">
    <source>
        <dbReference type="Proteomes" id="UP000176700"/>
    </source>
</evidence>
<comment type="similarity">
    <text evidence="1 5 6">Belongs to the bacterial ribosomal protein bS18 family.</text>
</comment>
<dbReference type="PRINTS" id="PR00974">
    <property type="entry name" value="RIBOSOMALS18"/>
</dbReference>
<reference evidence="7 8" key="1">
    <citation type="journal article" date="2016" name="Nat. Commun.">
        <title>Thousands of microbial genomes shed light on interconnected biogeochemical processes in an aquifer system.</title>
        <authorList>
            <person name="Anantharaman K."/>
            <person name="Brown C.T."/>
            <person name="Hug L.A."/>
            <person name="Sharon I."/>
            <person name="Castelle C.J."/>
            <person name="Probst A.J."/>
            <person name="Thomas B.C."/>
            <person name="Singh A."/>
            <person name="Wilkins M.J."/>
            <person name="Karaoz U."/>
            <person name="Brodie E.L."/>
            <person name="Williams K.H."/>
            <person name="Hubbard S.S."/>
            <person name="Banfield J.F."/>
        </authorList>
    </citation>
    <scope>NUCLEOTIDE SEQUENCE [LARGE SCALE GENOMIC DNA]</scope>
</reference>
<comment type="function">
    <text evidence="5">Binds as a heterodimer with protein bS6 to the central domain of the 16S rRNA, where it helps stabilize the platform of the 30S subunit.</text>
</comment>
<dbReference type="Pfam" id="PF01084">
    <property type="entry name" value="Ribosomal_S18"/>
    <property type="match status" value="1"/>
</dbReference>
<dbReference type="InterPro" id="IPR036870">
    <property type="entry name" value="Ribosomal_bS18_sf"/>
</dbReference>